<organism evidence="1 2">
    <name type="scientific">Piromyces finnis</name>
    <dbReference type="NCBI Taxonomy" id="1754191"/>
    <lineage>
        <taxon>Eukaryota</taxon>
        <taxon>Fungi</taxon>
        <taxon>Fungi incertae sedis</taxon>
        <taxon>Chytridiomycota</taxon>
        <taxon>Chytridiomycota incertae sedis</taxon>
        <taxon>Neocallimastigomycetes</taxon>
        <taxon>Neocallimastigales</taxon>
        <taxon>Neocallimastigaceae</taxon>
        <taxon>Piromyces</taxon>
    </lineage>
</organism>
<reference evidence="1 2" key="2">
    <citation type="submission" date="2016-08" db="EMBL/GenBank/DDBJ databases">
        <title>Pervasive Adenine N6-methylation of Active Genes in Fungi.</title>
        <authorList>
            <consortium name="DOE Joint Genome Institute"/>
            <person name="Mondo S.J."/>
            <person name="Dannebaum R.O."/>
            <person name="Kuo R.C."/>
            <person name="Labutti K."/>
            <person name="Haridas S."/>
            <person name="Kuo A."/>
            <person name="Salamov A."/>
            <person name="Ahrendt S.R."/>
            <person name="Lipzen A."/>
            <person name="Sullivan W."/>
            <person name="Andreopoulos W.B."/>
            <person name="Clum A."/>
            <person name="Lindquist E."/>
            <person name="Daum C."/>
            <person name="Ramamoorthy G.K."/>
            <person name="Gryganskyi A."/>
            <person name="Culley D."/>
            <person name="Magnuson J.K."/>
            <person name="James T.Y."/>
            <person name="O'Malley M.A."/>
            <person name="Stajich J.E."/>
            <person name="Spatafora J.W."/>
            <person name="Visel A."/>
            <person name="Grigoriev I.V."/>
        </authorList>
    </citation>
    <scope>NUCLEOTIDE SEQUENCE [LARGE SCALE GENOMIC DNA]</scope>
    <source>
        <strain evidence="2">finn</strain>
    </source>
</reference>
<comment type="caution">
    <text evidence="1">The sequence shown here is derived from an EMBL/GenBank/DDBJ whole genome shotgun (WGS) entry which is preliminary data.</text>
</comment>
<dbReference type="AlphaFoldDB" id="A0A1Y1V467"/>
<evidence type="ECO:0000313" key="1">
    <source>
        <dbReference type="EMBL" id="ORX46878.1"/>
    </source>
</evidence>
<sequence length="151" mass="17740">MIEDYNLNSLISSIYNDLHFIETPSPFALTSDCLELIACGVCPKLKEISGYFSTDITPEQLENTIHNLSYINTIFISNFQFEQNNTINTITNDYQLKWKSFSNKYKINKKFNNKINHFNELNEILISSHRMVLTFNESFIYRIKNSIYNNI</sequence>
<dbReference type="EMBL" id="MCFH01000033">
    <property type="protein sequence ID" value="ORX46878.1"/>
    <property type="molecule type" value="Genomic_DNA"/>
</dbReference>
<reference evidence="1 2" key="1">
    <citation type="submission" date="2016-08" db="EMBL/GenBank/DDBJ databases">
        <title>Genomes of anaerobic fungi encode conserved fungal cellulosomes for biomass hydrolysis.</title>
        <authorList>
            <consortium name="DOE Joint Genome Institute"/>
            <person name="Haitjema C.H."/>
            <person name="Gilmore S.P."/>
            <person name="Henske J.K."/>
            <person name="Solomon K.V."/>
            <person name="De Groot R."/>
            <person name="Kuo A."/>
            <person name="Mondo S.J."/>
            <person name="Salamov A.A."/>
            <person name="Labutti K."/>
            <person name="Zhao Z."/>
            <person name="Chiniquy J."/>
            <person name="Barry K."/>
            <person name="Brewer H.M."/>
            <person name="Purvine S.O."/>
            <person name="Wright A.T."/>
            <person name="Boxma B."/>
            <person name="Van Alen T."/>
            <person name="Hackstein J.H."/>
            <person name="Baker S.E."/>
            <person name="Grigoriev I.V."/>
            <person name="O'Malley M.A."/>
        </authorList>
    </citation>
    <scope>NUCLEOTIDE SEQUENCE [LARGE SCALE GENOMIC DNA]</scope>
    <source>
        <strain evidence="2">finn</strain>
    </source>
</reference>
<accession>A0A1Y1V467</accession>
<proteinExistence type="predicted"/>
<dbReference type="Proteomes" id="UP000193719">
    <property type="component" value="Unassembled WGS sequence"/>
</dbReference>
<dbReference type="OrthoDB" id="2148045at2759"/>
<gene>
    <name evidence="1" type="ORF">BCR36DRAFT_584981</name>
</gene>
<name>A0A1Y1V467_9FUNG</name>
<protein>
    <submittedName>
        <fullName evidence="1">Uncharacterized protein</fullName>
    </submittedName>
</protein>
<keyword evidence="2" id="KW-1185">Reference proteome</keyword>
<evidence type="ECO:0000313" key="2">
    <source>
        <dbReference type="Proteomes" id="UP000193719"/>
    </source>
</evidence>